<dbReference type="AlphaFoldDB" id="A0A6A4H7E1"/>
<evidence type="ECO:0000313" key="1">
    <source>
        <dbReference type="EMBL" id="KAE9393648.1"/>
    </source>
</evidence>
<dbReference type="EMBL" id="ML769567">
    <property type="protein sequence ID" value="KAE9393648.1"/>
    <property type="molecule type" value="Genomic_DNA"/>
</dbReference>
<organism evidence="1 2">
    <name type="scientific">Gymnopus androsaceus JB14</name>
    <dbReference type="NCBI Taxonomy" id="1447944"/>
    <lineage>
        <taxon>Eukaryota</taxon>
        <taxon>Fungi</taxon>
        <taxon>Dikarya</taxon>
        <taxon>Basidiomycota</taxon>
        <taxon>Agaricomycotina</taxon>
        <taxon>Agaricomycetes</taxon>
        <taxon>Agaricomycetidae</taxon>
        <taxon>Agaricales</taxon>
        <taxon>Marasmiineae</taxon>
        <taxon>Omphalotaceae</taxon>
        <taxon>Gymnopus</taxon>
    </lineage>
</organism>
<reference evidence="1" key="1">
    <citation type="journal article" date="2019" name="Environ. Microbiol.">
        <title>Fungal ecological strategies reflected in gene transcription - a case study of two litter decomposers.</title>
        <authorList>
            <person name="Barbi F."/>
            <person name="Kohler A."/>
            <person name="Barry K."/>
            <person name="Baskaran P."/>
            <person name="Daum C."/>
            <person name="Fauchery L."/>
            <person name="Ihrmark K."/>
            <person name="Kuo A."/>
            <person name="LaButti K."/>
            <person name="Lipzen A."/>
            <person name="Morin E."/>
            <person name="Grigoriev I.V."/>
            <person name="Henrissat B."/>
            <person name="Lindahl B."/>
            <person name="Martin F."/>
        </authorList>
    </citation>
    <scope>NUCLEOTIDE SEQUENCE</scope>
    <source>
        <strain evidence="1">JB14</strain>
    </source>
</reference>
<proteinExistence type="predicted"/>
<dbReference type="Proteomes" id="UP000799118">
    <property type="component" value="Unassembled WGS sequence"/>
</dbReference>
<keyword evidence="2" id="KW-1185">Reference proteome</keyword>
<accession>A0A6A4H7E1</accession>
<evidence type="ECO:0000313" key="2">
    <source>
        <dbReference type="Proteomes" id="UP000799118"/>
    </source>
</evidence>
<protein>
    <submittedName>
        <fullName evidence="1">Uncharacterized protein</fullName>
    </submittedName>
</protein>
<gene>
    <name evidence="1" type="ORF">BT96DRAFT_999263</name>
</gene>
<name>A0A6A4H7E1_9AGAR</name>
<sequence length="205" mass="22326">MSLALVLASVVCAVPVGTDLGIRYQPAGGMVERGKVLQKPNSILSFTFSTTAEIEARTGIKHATIPQCTGAQDKMMVAMVEKMMKLLIKKLDLYKPIYTFTPEMCAWVKDPQGSPNIAYGYFSLQLVRGKGPAECTSKACNGMVRIQMAKTKLDTKAPVRGFISVGNEPEKAGGENGQKEEEVELEIKRLPQTKVIVAVMDNKVT</sequence>